<feature type="domain" description="Rhodanese" evidence="2">
    <location>
        <begin position="899"/>
        <end position="1003"/>
    </location>
</feature>
<dbReference type="Pfam" id="PF00581">
    <property type="entry name" value="Rhodanese"/>
    <property type="match status" value="1"/>
</dbReference>
<evidence type="ECO:0000256" key="1">
    <source>
        <dbReference type="SAM" id="MobiDB-lite"/>
    </source>
</evidence>
<feature type="compositionally biased region" description="Low complexity" evidence="1">
    <location>
        <begin position="100"/>
        <end position="111"/>
    </location>
</feature>
<dbReference type="PANTHER" id="PTHR43686">
    <property type="entry name" value="SULFURTRANSFERASE-RELATED"/>
    <property type="match status" value="1"/>
</dbReference>
<organism evidence="3">
    <name type="scientific">Compsopogon caeruleus</name>
    <dbReference type="NCBI Taxonomy" id="31354"/>
    <lineage>
        <taxon>Eukaryota</taxon>
        <taxon>Rhodophyta</taxon>
        <taxon>Compsopogonophyceae</taxon>
        <taxon>Compsopogonales</taxon>
        <taxon>Compsopogonaceae</taxon>
        <taxon>Compsopogon</taxon>
    </lineage>
</organism>
<proteinExistence type="predicted"/>
<feature type="compositionally biased region" description="Basic and acidic residues" evidence="1">
    <location>
        <begin position="59"/>
        <end position="80"/>
    </location>
</feature>
<feature type="region of interest" description="Disordered" evidence="1">
    <location>
        <begin position="445"/>
        <end position="467"/>
    </location>
</feature>
<dbReference type="EMBL" id="HBGH01009358">
    <property type="protein sequence ID" value="CAD9233110.1"/>
    <property type="molecule type" value="Transcribed_RNA"/>
</dbReference>
<sequence>MVRWRKSGWLQRKDVLGMRRGEEEDERTRSKGQGKENDSELGGVVAKVKSSTLNLPALDESKEPLGGLRKRDERARRGEENEFGVRALRRTNSGDREPRSTMTPSPTRTQSYTTRAPRRELPPIPESVSLELETSLDEGMMIEAEEGTASSILDGSLLGVSSLRSELPEGAASQEVLSNMVRANVLGVSRVAATPFGGRKKTCADFISTGRSLAFIEDFMKDEVLSIYQRCTRGSQIEQYYQDAQNIIHSYVGGLQSDLLFFHGTGTLGAAQCLIAILGIGKSPFFDHVSGIADGLPIDLRPVIFTGQFEYIATDRLWEETQATVVKIREDERGYLDIDHLEQQLIFYSKNPIRIGSFSISHNISGAVVDTVKISQLLHKHNALSCWDYGSAGQHVPIEMNPRNSSGELLDGAHKDAIFISPHRFIGGPGCPGLLIVKADIGSTVKKGSSSTRRGPPANHTPPTPGDVYHGAPPVLGVIRCGLVFQLMQQMNYHYILGKESDYVNCAISKWARNENIRILGGDSSTVRVGSIALTIRGLHSGFVVLLLEELFGLQVHGGFSFRPITASRLLDISSADASNITTLLRDGFFVARPGWIRVDFLFFFSQTVVNYIIQCIDFVASNGWKFLAVYDLDIRTGQWSHVTRNFEELKGHSLLGINYSHGFMEFSHPQMTDSENALDTYLREAKVIVAEIEKQVLIRHETMDPQPIYFPDQWVSSAKFLLRQDCLRAIRRGTTSMEVARTLAATRSSARDKMPAGKTADSLLMGHLKKDSIYRIKPGLRSLPNMTETFASGKTTGLLDNGLRDEQGLPFLGSIDVPLIINWDAWISSALKPQVHRPDDARVLRRIGFTESSDSKVYVSSDPSNARLQKIYEVYGAAKKDHFPTVEDIEVSDLVSFKKCKLVLLDVRTLEEREISKISGSISVDMSLHDLPEIWRPKSKDSLVFIACISTFGVRSGLYCKVVLDVLRQRTKALGVGKLKVNVRNVKGGLLAWLLAGQQLQNSRGSSTLSLHPFRRELERSIPHLFTDSY</sequence>
<dbReference type="CDD" id="cd00158">
    <property type="entry name" value="RHOD"/>
    <property type="match status" value="1"/>
</dbReference>
<dbReference type="Gene3D" id="3.40.640.10">
    <property type="entry name" value="Type I PLP-dependent aspartate aminotransferase-like (Major domain)"/>
    <property type="match status" value="1"/>
</dbReference>
<dbReference type="Gene3D" id="3.90.1150.10">
    <property type="entry name" value="Aspartate Aminotransferase, domain 1"/>
    <property type="match status" value="1"/>
</dbReference>
<dbReference type="InterPro" id="IPR015421">
    <property type="entry name" value="PyrdxlP-dep_Trfase_major"/>
</dbReference>
<dbReference type="SUPFAM" id="SSF53383">
    <property type="entry name" value="PLP-dependent transferases"/>
    <property type="match status" value="1"/>
</dbReference>
<dbReference type="InterPro" id="IPR036873">
    <property type="entry name" value="Rhodanese-like_dom_sf"/>
</dbReference>
<dbReference type="AlphaFoldDB" id="A0A7S1XEX9"/>
<dbReference type="SUPFAM" id="SSF52821">
    <property type="entry name" value="Rhodanese/Cell cycle control phosphatase"/>
    <property type="match status" value="1"/>
</dbReference>
<feature type="region of interest" description="Disordered" evidence="1">
    <location>
        <begin position="13"/>
        <end position="121"/>
    </location>
</feature>
<dbReference type="InterPro" id="IPR000192">
    <property type="entry name" value="Aminotrans_V_dom"/>
</dbReference>
<dbReference type="SMART" id="SM00450">
    <property type="entry name" value="RHOD"/>
    <property type="match status" value="1"/>
</dbReference>
<feature type="compositionally biased region" description="Basic and acidic residues" evidence="1">
    <location>
        <begin position="13"/>
        <end position="38"/>
    </location>
</feature>
<evidence type="ECO:0000259" key="2">
    <source>
        <dbReference type="PROSITE" id="PS50206"/>
    </source>
</evidence>
<dbReference type="InterPro" id="IPR015422">
    <property type="entry name" value="PyrdxlP-dep_Trfase_small"/>
</dbReference>
<reference evidence="3" key="1">
    <citation type="submission" date="2021-01" db="EMBL/GenBank/DDBJ databases">
        <authorList>
            <person name="Corre E."/>
            <person name="Pelletier E."/>
            <person name="Niang G."/>
            <person name="Scheremetjew M."/>
            <person name="Finn R."/>
            <person name="Kale V."/>
            <person name="Holt S."/>
            <person name="Cochrane G."/>
            <person name="Meng A."/>
            <person name="Brown T."/>
            <person name="Cohen L."/>
        </authorList>
    </citation>
    <scope>NUCLEOTIDE SEQUENCE</scope>
    <source>
        <strain evidence="3">SAG 36.94</strain>
    </source>
</reference>
<dbReference type="InterPro" id="IPR001763">
    <property type="entry name" value="Rhodanese-like_dom"/>
</dbReference>
<dbReference type="PANTHER" id="PTHR43686:SF1">
    <property type="entry name" value="AMINOTRAN_5 DOMAIN-CONTAINING PROTEIN"/>
    <property type="match status" value="1"/>
</dbReference>
<accession>A0A7S1XEX9</accession>
<evidence type="ECO:0000313" key="3">
    <source>
        <dbReference type="EMBL" id="CAD9233110.1"/>
    </source>
</evidence>
<protein>
    <recommendedName>
        <fullName evidence="2">Rhodanese domain-containing protein</fullName>
    </recommendedName>
</protein>
<dbReference type="InterPro" id="IPR015424">
    <property type="entry name" value="PyrdxlP-dep_Trfase"/>
</dbReference>
<dbReference type="Pfam" id="PF00266">
    <property type="entry name" value="Aminotran_5"/>
    <property type="match status" value="1"/>
</dbReference>
<dbReference type="PROSITE" id="PS50206">
    <property type="entry name" value="RHODANESE_3"/>
    <property type="match status" value="1"/>
</dbReference>
<name>A0A7S1XEX9_9RHOD</name>
<dbReference type="Gene3D" id="3.40.250.10">
    <property type="entry name" value="Rhodanese-like domain"/>
    <property type="match status" value="1"/>
</dbReference>
<gene>
    <name evidence="3" type="ORF">CCAE0312_LOCUS5195</name>
</gene>